<keyword evidence="4" id="KW-1185">Reference proteome</keyword>
<dbReference type="STRING" id="937777.Deipe_2649"/>
<evidence type="ECO:0000313" key="4">
    <source>
        <dbReference type="Proteomes" id="UP000010467"/>
    </source>
</evidence>
<evidence type="ECO:0000256" key="1">
    <source>
        <dbReference type="SAM" id="MobiDB-lite"/>
    </source>
</evidence>
<dbReference type="RefSeq" id="WP_015236416.1">
    <property type="nucleotide sequence ID" value="NC_019793.1"/>
</dbReference>
<feature type="compositionally biased region" description="Basic residues" evidence="1">
    <location>
        <begin position="134"/>
        <end position="150"/>
    </location>
</feature>
<reference evidence="4" key="1">
    <citation type="submission" date="2012-03" db="EMBL/GenBank/DDBJ databases">
        <title>Complete sequence of chromosome of Deinococcus peraridilitoris DSM 19664.</title>
        <authorList>
            <person name="Lucas S."/>
            <person name="Copeland A."/>
            <person name="Lapidus A."/>
            <person name="Glavina del Rio T."/>
            <person name="Dalin E."/>
            <person name="Tice H."/>
            <person name="Bruce D."/>
            <person name="Goodwin L."/>
            <person name="Pitluck S."/>
            <person name="Peters L."/>
            <person name="Mikhailova N."/>
            <person name="Lu M."/>
            <person name="Kyrpides N."/>
            <person name="Mavromatis K."/>
            <person name="Ivanova N."/>
            <person name="Brettin T."/>
            <person name="Detter J.C."/>
            <person name="Han C."/>
            <person name="Larimer F."/>
            <person name="Land M."/>
            <person name="Hauser L."/>
            <person name="Markowitz V."/>
            <person name="Cheng J.-F."/>
            <person name="Hugenholtz P."/>
            <person name="Woyke T."/>
            <person name="Wu D."/>
            <person name="Pukall R."/>
            <person name="Steenblock K."/>
            <person name="Brambilla E."/>
            <person name="Klenk H.-P."/>
            <person name="Eisen J.A."/>
        </authorList>
    </citation>
    <scope>NUCLEOTIDE SEQUENCE [LARGE SCALE GENOMIC DNA]</scope>
    <source>
        <strain evidence="4">DSM 19664 / LMG 22246 / CIP 109416 / KR-200</strain>
    </source>
</reference>
<dbReference type="PATRIC" id="fig|937777.3.peg.2658"/>
<name>L0A3X5_DEIPD</name>
<dbReference type="KEGG" id="dpd:Deipe_2649"/>
<protein>
    <recommendedName>
        <fullName evidence="5">DUF4145 domain-containing protein</fullName>
    </recommendedName>
</protein>
<dbReference type="eggNOG" id="ENOG5033113">
    <property type="taxonomic scope" value="Bacteria"/>
</dbReference>
<sequence length="236" mass="25047">MTSTATAIGEIIRGAAEIEHLLVTHRQASGKGLHEKASTAQPPLADDTLKKIRFIASVRNKSAHDPQYVPDDLPGYLRAVQEVRLALEPPQPVEAPENQKPARLKMRPEAAARRSSSPERPASGDRPEASGPTLHRRPAPVHPARVRSAARARQPARHASLVLLIFPLTVLAALWFGVNVAGATSSLWTGVAAGMTALAGFFVLYAVAPGIALLSGGLAGGWVAWRAWALLSALLT</sequence>
<keyword evidence="2" id="KW-1133">Transmembrane helix</keyword>
<dbReference type="HOGENOM" id="CLU_1173888_0_0_0"/>
<feature type="region of interest" description="Disordered" evidence="1">
    <location>
        <begin position="87"/>
        <end position="150"/>
    </location>
</feature>
<dbReference type="AlphaFoldDB" id="L0A3X5"/>
<evidence type="ECO:0000256" key="2">
    <source>
        <dbReference type="SAM" id="Phobius"/>
    </source>
</evidence>
<organism evidence="3 4">
    <name type="scientific">Deinococcus peraridilitoris (strain DSM 19664 / LMG 22246 / CIP 109416 / KR-200)</name>
    <dbReference type="NCBI Taxonomy" id="937777"/>
    <lineage>
        <taxon>Bacteria</taxon>
        <taxon>Thermotogati</taxon>
        <taxon>Deinococcota</taxon>
        <taxon>Deinococci</taxon>
        <taxon>Deinococcales</taxon>
        <taxon>Deinococcaceae</taxon>
        <taxon>Deinococcus</taxon>
    </lineage>
</organism>
<feature type="transmembrane region" description="Helical" evidence="2">
    <location>
        <begin position="161"/>
        <end position="181"/>
    </location>
</feature>
<proteinExistence type="predicted"/>
<dbReference type="OrthoDB" id="5827998at2"/>
<accession>L0A3X5</accession>
<keyword evidence="2" id="KW-0472">Membrane</keyword>
<dbReference type="EMBL" id="CP003382">
    <property type="protein sequence ID" value="AFZ68114.1"/>
    <property type="molecule type" value="Genomic_DNA"/>
</dbReference>
<evidence type="ECO:0008006" key="5">
    <source>
        <dbReference type="Google" id="ProtNLM"/>
    </source>
</evidence>
<gene>
    <name evidence="3" type="ordered locus">Deipe_2649</name>
</gene>
<keyword evidence="2" id="KW-0812">Transmembrane</keyword>
<evidence type="ECO:0000313" key="3">
    <source>
        <dbReference type="EMBL" id="AFZ68114.1"/>
    </source>
</evidence>
<dbReference type="Proteomes" id="UP000010467">
    <property type="component" value="Chromosome"/>
</dbReference>
<feature type="transmembrane region" description="Helical" evidence="2">
    <location>
        <begin position="214"/>
        <end position="235"/>
    </location>
</feature>